<evidence type="ECO:0000313" key="5">
    <source>
        <dbReference type="Proteomes" id="UP000225358"/>
    </source>
</evidence>
<dbReference type="PANTHER" id="PTHR24023:SF1082">
    <property type="entry name" value="COLLAGEN TRIPLE HELIX REPEAT"/>
    <property type="match status" value="1"/>
</dbReference>
<dbReference type="SUPFAM" id="SSF58046">
    <property type="entry name" value="Fibritin"/>
    <property type="match status" value="1"/>
</dbReference>
<feature type="region of interest" description="Disordered" evidence="1">
    <location>
        <begin position="320"/>
        <end position="348"/>
    </location>
</feature>
<dbReference type="InterPro" id="IPR040775">
    <property type="entry name" value="Tail_spike_N"/>
</dbReference>
<feature type="region of interest" description="Disordered" evidence="1">
    <location>
        <begin position="274"/>
        <end position="301"/>
    </location>
</feature>
<evidence type="ECO:0000256" key="1">
    <source>
        <dbReference type="SAM" id="MobiDB-lite"/>
    </source>
</evidence>
<gene>
    <name evidence="4" type="ORF">ESCO13_00188</name>
</gene>
<dbReference type="Pfam" id="PF18668">
    <property type="entry name" value="Tail_spike_N"/>
    <property type="match status" value="1"/>
</dbReference>
<dbReference type="InterPro" id="IPR050149">
    <property type="entry name" value="Collagen_superfamily"/>
</dbReference>
<feature type="compositionally biased region" description="Basic and acidic residues" evidence="1">
    <location>
        <begin position="453"/>
        <end position="467"/>
    </location>
</feature>
<dbReference type="InterPro" id="IPR058970">
    <property type="entry name" value="Phage_phiTE_241_C"/>
</dbReference>
<feature type="region of interest" description="Disordered" evidence="1">
    <location>
        <begin position="448"/>
        <end position="484"/>
    </location>
</feature>
<evidence type="ECO:0000313" key="4">
    <source>
        <dbReference type="EMBL" id="AOQ27307.1"/>
    </source>
</evidence>
<accession>A0A1D7XG81</accession>
<dbReference type="EMBL" id="KX552041">
    <property type="protein sequence ID" value="AOQ27307.1"/>
    <property type="molecule type" value="Genomic_DNA"/>
</dbReference>
<dbReference type="GO" id="GO:0031012">
    <property type="term" value="C:extracellular matrix"/>
    <property type="evidence" value="ECO:0007669"/>
    <property type="project" value="TreeGrafter"/>
</dbReference>
<evidence type="ECO:0000259" key="3">
    <source>
        <dbReference type="Pfam" id="PF26209"/>
    </source>
</evidence>
<sequence length="674" mass="70331">MNLTRPNSAIADLVEATYRKRRSFEAGFTLRNSREVLLLAAEGNYYQWKGTFPKVVPANSTPATTGGISSLAWQNVGTADDIAIINAKFTAVQQQINDLSEAIPEAGKSAYQIALDNGFVGTEAQWLASLKGDTGAQLNIKGSLASTSELPSTGNIAGDGYIVGDVIYAWDGSVWKLISSLGPEGKSAYEVWLADGNTGSVYDFLTSIKGDKGDVGPTGPQGAPGVNANGFDYRGDLPSTSNLPQPNSENVSQAYSINGNLYVSNGTAWVNMGNIVGPQGPQGEAGKDGLDGTDGDEGKSAYQSWLDAGNEGTEVDFIASLKGPKGDKGDQGERGPQGELGPQGPVGATGSGLEIIGVLNSEAELPPTGEVGDAYKINNDLYVWVQDATEWMNVGSLGGTSITAKGHVPNSEALPVYNNYGDAYLTEDTSNLYIYTYDQDTNSASFVDMGSIKGDKGEKGDKGDKGDPGTNGTNGTDGTNGKDGAQWFVATTNPVTGDGVINDYAFNTTTGAVFKKTDSSTWTLIGTLPSIPEAPQDGLTYGRSDGNWIEISGSDPTEAITPTRVTAGFMELETTTANSGASWTPSGTSNMYVVTVTDALTVGAWPGVTGSTKPKAFSAMIYLIQDTTGHTVTLDASYGALNDTEIATTANAVTILQLTYPGVGDIVDMVVVTR</sequence>
<feature type="region of interest" description="Disordered" evidence="1">
    <location>
        <begin position="216"/>
        <end position="251"/>
    </location>
</feature>
<dbReference type="Pfam" id="PF26209">
    <property type="entry name" value="Phage_phiTE_241_C"/>
    <property type="match status" value="1"/>
</dbReference>
<evidence type="ECO:0000259" key="2">
    <source>
        <dbReference type="Pfam" id="PF18668"/>
    </source>
</evidence>
<dbReference type="Gene3D" id="1.20.5.320">
    <property type="entry name" value="6-Phosphogluconate Dehydrogenase, domain 3"/>
    <property type="match status" value="1"/>
</dbReference>
<feature type="domain" description="Tail spike TSP1/Gp66 N-terminal" evidence="2">
    <location>
        <begin position="12"/>
        <end position="77"/>
    </location>
</feature>
<organism evidence="4 5">
    <name type="scientific">Escherichia phage ESCO13</name>
    <dbReference type="NCBI Taxonomy" id="1881104"/>
    <lineage>
        <taxon>Viruses</taxon>
        <taxon>Duplodnaviria</taxon>
        <taxon>Heunggongvirae</taxon>
        <taxon>Uroviricota</taxon>
        <taxon>Caudoviricetes</taxon>
        <taxon>Stephanstirmvirinae</taxon>
        <taxon>Phapecoctavirus</taxon>
        <taxon>Phapecoctavirus ESCO13</taxon>
    </lineage>
</organism>
<feature type="compositionally biased region" description="Low complexity" evidence="1">
    <location>
        <begin position="468"/>
        <end position="484"/>
    </location>
</feature>
<feature type="domain" description="Putative phage tail fibre C-terminal" evidence="3">
    <location>
        <begin position="583"/>
        <end position="665"/>
    </location>
</feature>
<dbReference type="Proteomes" id="UP000225358">
    <property type="component" value="Segment"/>
</dbReference>
<protein>
    <submittedName>
        <fullName evidence="4">Tail fiber protein</fullName>
    </submittedName>
</protein>
<feature type="compositionally biased region" description="Basic and acidic residues" evidence="1">
    <location>
        <begin position="324"/>
        <end position="333"/>
    </location>
</feature>
<keyword evidence="5" id="KW-1185">Reference proteome</keyword>
<dbReference type="Gene3D" id="2.10.10.80">
    <property type="match status" value="1"/>
</dbReference>
<reference evidence="4" key="1">
    <citation type="submission" date="2017-02" db="EMBL/GenBank/DDBJ databases">
        <title>Complete genome sequence of two Escherichia coli phages, vB_EcoM_ ESCO5 and vB_EcoM_ESCO13, which are related to phAPEC8.</title>
        <authorList>
            <person name="Trotereau A."/>
            <person name="Gonnet M."/>
            <person name="Viardot A."/>
            <person name="Lalmanach A.-C."/>
            <person name="Guabiraba R."/>
            <person name="Chanteloup N."/>
            <person name="Schouler C."/>
        </authorList>
    </citation>
    <scope>NUCLEOTIDE SEQUENCE [LARGE SCALE GENOMIC DNA]</scope>
</reference>
<dbReference type="PANTHER" id="PTHR24023">
    <property type="entry name" value="COLLAGEN ALPHA"/>
    <property type="match status" value="1"/>
</dbReference>
<feature type="compositionally biased region" description="Polar residues" evidence="1">
    <location>
        <begin position="238"/>
        <end position="251"/>
    </location>
</feature>
<name>A0A1D7XG81_9CAUD</name>
<proteinExistence type="predicted"/>
<dbReference type="GO" id="GO:0005615">
    <property type="term" value="C:extracellular space"/>
    <property type="evidence" value="ECO:0007669"/>
    <property type="project" value="TreeGrafter"/>
</dbReference>